<protein>
    <submittedName>
        <fullName evidence="1">Activating signal cointegrator 1 complex subunit 3</fullName>
        <ecNumber evidence="1">3.6.4.13</ecNumber>
    </submittedName>
</protein>
<reference evidence="1" key="1">
    <citation type="submission" date="2022-07" db="EMBL/GenBank/DDBJ databases">
        <title>Phylogenomic reconstructions and comparative analyses of Kickxellomycotina fungi.</title>
        <authorList>
            <person name="Reynolds N.K."/>
            <person name="Stajich J.E."/>
            <person name="Barry K."/>
            <person name="Grigoriev I.V."/>
            <person name="Crous P."/>
            <person name="Smith M.E."/>
        </authorList>
    </citation>
    <scope>NUCLEOTIDE SEQUENCE</scope>
    <source>
        <strain evidence="1">Benny 63K</strain>
    </source>
</reference>
<keyword evidence="1" id="KW-0378">Hydrolase</keyword>
<dbReference type="EMBL" id="JANBPG010003335">
    <property type="protein sequence ID" value="KAJ1881737.1"/>
    <property type="molecule type" value="Genomic_DNA"/>
</dbReference>
<gene>
    <name evidence="1" type="primary">mug81_3</name>
    <name evidence="1" type="ORF">LPJ66_011271</name>
</gene>
<keyword evidence="2" id="KW-1185">Reference proteome</keyword>
<dbReference type="EC" id="3.6.4.13" evidence="1"/>
<sequence length="460" mass="50675">MTASENQHKVGFGDLLRQRDARREALLSRRANQLNQRKSESIEKATTDDDITLQNDISDRKGKGKGKGDSAAVSGKAAAANVTDIIQQQQQQQEKADMSGAWSELQQSISSELILRQALLSLPGSHATIGEPWAAHTALIPEILLCTDLSEYVAQLEHANEQATLKESPGEPPQYNRAWLLSLCQQTAIKNSSTGEEETEALCTGIFTILRSPSADNDIQGELLELVGYDHMDFLAALISNRTAIVDAIMRESDYLRVAASMQLTHQLPGVQASITTEKDLVIQKQILKMQRRRAKSIEASEDDEAALILGFGSELRRARERQLTQRPAEALRPERRGPDQLPHVYTTGKAGNSSGNMLSMFGTKYTLPAGTVREEFADHEEITIPVSRAAPRRDHEDPVLLADMDPLCRYTFRKYTSLNRIQSIIYPTAYGSGENILLSAPTGAGKTDVALLTILRTIS</sequence>
<name>A0ACC1I444_9FUNG</name>
<evidence type="ECO:0000313" key="1">
    <source>
        <dbReference type="EMBL" id="KAJ1881737.1"/>
    </source>
</evidence>
<dbReference type="Proteomes" id="UP001150581">
    <property type="component" value="Unassembled WGS sequence"/>
</dbReference>
<organism evidence="1 2">
    <name type="scientific">Kickxella alabastrina</name>
    <dbReference type="NCBI Taxonomy" id="61397"/>
    <lineage>
        <taxon>Eukaryota</taxon>
        <taxon>Fungi</taxon>
        <taxon>Fungi incertae sedis</taxon>
        <taxon>Zoopagomycota</taxon>
        <taxon>Kickxellomycotina</taxon>
        <taxon>Kickxellomycetes</taxon>
        <taxon>Kickxellales</taxon>
        <taxon>Kickxellaceae</taxon>
        <taxon>Kickxella</taxon>
    </lineage>
</organism>
<proteinExistence type="predicted"/>
<comment type="caution">
    <text evidence="1">The sequence shown here is derived from an EMBL/GenBank/DDBJ whole genome shotgun (WGS) entry which is preliminary data.</text>
</comment>
<evidence type="ECO:0000313" key="2">
    <source>
        <dbReference type="Proteomes" id="UP001150581"/>
    </source>
</evidence>
<accession>A0ACC1I444</accession>
<feature type="non-terminal residue" evidence="1">
    <location>
        <position position="460"/>
    </location>
</feature>